<evidence type="ECO:0000313" key="3">
    <source>
        <dbReference type="Proteomes" id="UP000009223"/>
    </source>
</evidence>
<dbReference type="Gene3D" id="1.10.4080.10">
    <property type="entry name" value="ADP-ribosylation/Crystallin J1"/>
    <property type="match status" value="1"/>
</dbReference>
<accession>F5YLX5</accession>
<dbReference type="GO" id="GO:0046872">
    <property type="term" value="F:metal ion binding"/>
    <property type="evidence" value="ECO:0007669"/>
    <property type="project" value="UniProtKB-KW"/>
</dbReference>
<dbReference type="AlphaFoldDB" id="F5YLX5"/>
<feature type="binding site" evidence="1">
    <location>
        <position position="40"/>
    </location>
    <ligand>
        <name>Mg(2+)</name>
        <dbReference type="ChEBI" id="CHEBI:18420"/>
        <label>1</label>
    </ligand>
</feature>
<feature type="binding site" evidence="1">
    <location>
        <position position="41"/>
    </location>
    <ligand>
        <name>Mg(2+)</name>
        <dbReference type="ChEBI" id="CHEBI:18420"/>
        <label>1</label>
    </ligand>
</feature>
<keyword evidence="1" id="KW-0479">Metal-binding</keyword>
<dbReference type="Pfam" id="PF03747">
    <property type="entry name" value="ADP_ribosyl_GH"/>
    <property type="match status" value="1"/>
</dbReference>
<dbReference type="SUPFAM" id="SSF101478">
    <property type="entry name" value="ADP-ribosylglycohydrolase"/>
    <property type="match status" value="1"/>
</dbReference>
<sequence length="267" mass="29599">MQKQQAILGAIAGDVIGSTYEFSNVKSTDFELFTRETYFTDDSVMTIAAMDVLLNKLNYTETYQKYGRIYSKRGYGGNFEDWLYEDNPQPYNSWGNGSAMRASPIGWYCKSIQAVMEEAKKSAEVSHNHPEGIKGAQAVAAAVFLARTGKTKGEIKEFITKTFDYNLDRTLDEIRPDYKFEVSCQKSVPEAIIAFLESSDYKSAVRLAVSIGGDSDTIACISGAIAEAFYGEIPGEIFDTVSMIVGPDLMRGVIRPFSRKYGISEKG</sequence>
<dbReference type="EMBL" id="CP001843">
    <property type="protein sequence ID" value="AEF85984.1"/>
    <property type="molecule type" value="Genomic_DNA"/>
</dbReference>
<dbReference type="KEGG" id="tpi:TREPR_1820"/>
<protein>
    <submittedName>
        <fullName evidence="2">ADP-ribosylglycohydrolase family protein</fullName>
    </submittedName>
</protein>
<dbReference type="InterPro" id="IPR005502">
    <property type="entry name" value="Ribosyl_crysJ1"/>
</dbReference>
<dbReference type="STRING" id="545694.TREPR_1820"/>
<dbReference type="PANTHER" id="PTHR16222:SF12">
    <property type="entry name" value="ADP-RIBOSYLGLYCOHYDROLASE-RELATED"/>
    <property type="match status" value="1"/>
</dbReference>
<feature type="binding site" evidence="1">
    <location>
        <position position="216"/>
    </location>
    <ligand>
        <name>Mg(2+)</name>
        <dbReference type="ChEBI" id="CHEBI:18420"/>
        <label>1</label>
    </ligand>
</feature>
<keyword evidence="3" id="KW-1185">Reference proteome</keyword>
<evidence type="ECO:0000313" key="2">
    <source>
        <dbReference type="EMBL" id="AEF85984.1"/>
    </source>
</evidence>
<name>F5YLX5_TREPZ</name>
<gene>
    <name evidence="2" type="ordered locus">TREPR_1820</name>
</gene>
<evidence type="ECO:0000256" key="1">
    <source>
        <dbReference type="PIRSR" id="PIRSR605502-1"/>
    </source>
</evidence>
<reference evidence="3" key="1">
    <citation type="submission" date="2009-12" db="EMBL/GenBank/DDBJ databases">
        <title>Complete sequence of Treponema primitia strain ZAS-2.</title>
        <authorList>
            <person name="Tetu S.G."/>
            <person name="Matson E."/>
            <person name="Ren Q."/>
            <person name="Seshadri R."/>
            <person name="Elbourne L."/>
            <person name="Hassan K.A."/>
            <person name="Durkin A."/>
            <person name="Radune D."/>
            <person name="Mohamoud Y."/>
            <person name="Shay R."/>
            <person name="Jin S."/>
            <person name="Zhang X."/>
            <person name="Lucey K."/>
            <person name="Ballor N.R."/>
            <person name="Ottesen E."/>
            <person name="Rosenthal R."/>
            <person name="Allen A."/>
            <person name="Leadbetter J.R."/>
            <person name="Paulsen I.T."/>
        </authorList>
    </citation>
    <scope>NUCLEOTIDE SEQUENCE [LARGE SCALE GENOMIC DNA]</scope>
    <source>
        <strain evidence="3">ATCC BAA-887 / DSM 12427 / ZAS-2</strain>
    </source>
</reference>
<comment type="cofactor">
    <cofactor evidence="1">
        <name>Mg(2+)</name>
        <dbReference type="ChEBI" id="CHEBI:18420"/>
    </cofactor>
    <text evidence="1">Binds 2 magnesium ions per subunit.</text>
</comment>
<feature type="binding site" evidence="1">
    <location>
        <position position="214"/>
    </location>
    <ligand>
        <name>Mg(2+)</name>
        <dbReference type="ChEBI" id="CHEBI:18420"/>
        <label>1</label>
    </ligand>
</feature>
<dbReference type="eggNOG" id="COG1397">
    <property type="taxonomic scope" value="Bacteria"/>
</dbReference>
<dbReference type="Proteomes" id="UP000009223">
    <property type="component" value="Chromosome"/>
</dbReference>
<reference evidence="2 3" key="2">
    <citation type="journal article" date="2011" name="ISME J.">
        <title>RNA-seq reveals cooperative metabolic interactions between two termite-gut spirochete species in co-culture.</title>
        <authorList>
            <person name="Rosenthal A.Z."/>
            <person name="Matson E.G."/>
            <person name="Eldar A."/>
            <person name="Leadbetter J.R."/>
        </authorList>
    </citation>
    <scope>NUCLEOTIDE SEQUENCE [LARGE SCALE GENOMIC DNA]</scope>
    <source>
        <strain evidence="3">ATCC BAA-887 / DSM 12427 / ZAS-2</strain>
    </source>
</reference>
<dbReference type="GO" id="GO:0016787">
    <property type="term" value="F:hydrolase activity"/>
    <property type="evidence" value="ECO:0007669"/>
    <property type="project" value="UniProtKB-KW"/>
</dbReference>
<proteinExistence type="predicted"/>
<dbReference type="InterPro" id="IPR036705">
    <property type="entry name" value="Ribosyl_crysJ1_sf"/>
</dbReference>
<feature type="binding site" evidence="1">
    <location>
        <position position="42"/>
    </location>
    <ligand>
        <name>Mg(2+)</name>
        <dbReference type="ChEBI" id="CHEBI:18420"/>
        <label>1</label>
    </ligand>
</feature>
<organism evidence="2 3">
    <name type="scientific">Treponema primitia (strain ATCC BAA-887 / DSM 12427 / ZAS-2)</name>
    <dbReference type="NCBI Taxonomy" id="545694"/>
    <lineage>
        <taxon>Bacteria</taxon>
        <taxon>Pseudomonadati</taxon>
        <taxon>Spirochaetota</taxon>
        <taxon>Spirochaetia</taxon>
        <taxon>Spirochaetales</taxon>
        <taxon>Treponemataceae</taxon>
        <taxon>Treponema</taxon>
    </lineage>
</organism>
<keyword evidence="2" id="KW-0378">Hydrolase</keyword>
<keyword evidence="1" id="KW-0460">Magnesium</keyword>
<dbReference type="RefSeq" id="WP_015708316.1">
    <property type="nucleotide sequence ID" value="NC_015578.1"/>
</dbReference>
<dbReference type="HOGENOM" id="CLU_024566_1_0_12"/>
<dbReference type="PANTHER" id="PTHR16222">
    <property type="entry name" value="ADP-RIBOSYLGLYCOHYDROLASE"/>
    <property type="match status" value="1"/>
</dbReference>
<feature type="binding site" evidence="1">
    <location>
        <position position="217"/>
    </location>
    <ligand>
        <name>Mg(2+)</name>
        <dbReference type="ChEBI" id="CHEBI:18420"/>
        <label>1</label>
    </ligand>
</feature>
<dbReference type="InterPro" id="IPR050792">
    <property type="entry name" value="ADP-ribosylglycohydrolase"/>
</dbReference>